<comment type="caution">
    <text evidence="3">The sequence shown here is derived from an EMBL/GenBank/DDBJ whole genome shotgun (WGS) entry which is preliminary data.</text>
</comment>
<gene>
    <name evidence="3" type="ORF">H0I76_07980</name>
</gene>
<feature type="domain" description="Peptidoglycan binding-like" evidence="2">
    <location>
        <begin position="279"/>
        <end position="334"/>
    </location>
</feature>
<sequence length="336" mass="34684">MKRVFLTLLIAAVAIGTSPESIVRFDPAVDEAEAGFRGGGGRGGGGRGGGGFRGGGGGRSFGGGGGGGFGARPYQPPRGAKIGSPRPSRPAAGTRPSRPEVGTLPTQPSGRPDRPGINPPGGVSTLPARPGTGDRPVRPSHPIARPPGGRPPGGRPPGWKPPGSRPPGWRPPPYDPPYYRPPHWHWGDYYWWPAWGWYFTGAIAGATLVYVASLPSECEKVLYEGETLYLCDGVLYRATYYKDEMVYEIVSDETVQAVAAPAGGGGTGGLALTSPMMVGEAVRALQRALTDAGYDVGAIDGTFGPGTDRAVRAFQSDQGLPVTGVVDAATAAALGL</sequence>
<dbReference type="InterPro" id="IPR036366">
    <property type="entry name" value="PGBDSf"/>
</dbReference>
<dbReference type="EMBL" id="JAEHHL010000004">
    <property type="protein sequence ID" value="MBK0399123.1"/>
    <property type="molecule type" value="Genomic_DNA"/>
</dbReference>
<organism evidence="3 4">
    <name type="scientific">Thermohalobaculum xanthum</name>
    <dbReference type="NCBI Taxonomy" id="2753746"/>
    <lineage>
        <taxon>Bacteria</taxon>
        <taxon>Pseudomonadati</taxon>
        <taxon>Pseudomonadota</taxon>
        <taxon>Alphaproteobacteria</taxon>
        <taxon>Rhodobacterales</taxon>
        <taxon>Paracoccaceae</taxon>
        <taxon>Thermohalobaculum</taxon>
    </lineage>
</organism>
<dbReference type="Gene3D" id="1.10.101.10">
    <property type="entry name" value="PGBD-like superfamily/PGBD"/>
    <property type="match status" value="1"/>
</dbReference>
<feature type="region of interest" description="Disordered" evidence="1">
    <location>
        <begin position="36"/>
        <end position="165"/>
    </location>
</feature>
<feature type="compositionally biased region" description="Gly residues" evidence="1">
    <location>
        <begin position="36"/>
        <end position="70"/>
    </location>
</feature>
<protein>
    <submittedName>
        <fullName evidence="3">Peptidoglycan-binding protein</fullName>
    </submittedName>
</protein>
<evidence type="ECO:0000256" key="1">
    <source>
        <dbReference type="SAM" id="MobiDB-lite"/>
    </source>
</evidence>
<keyword evidence="4" id="KW-1185">Reference proteome</keyword>
<proteinExistence type="predicted"/>
<name>A0A8J7M7J4_9RHOB</name>
<dbReference type="Pfam" id="PF01471">
    <property type="entry name" value="PG_binding_1"/>
    <property type="match status" value="1"/>
</dbReference>
<dbReference type="SUPFAM" id="SSF47090">
    <property type="entry name" value="PGBD-like"/>
    <property type="match status" value="1"/>
</dbReference>
<accession>A0A8J7M7J4</accession>
<reference evidence="3" key="1">
    <citation type="submission" date="2020-12" db="EMBL/GenBank/DDBJ databases">
        <title>Bacterial taxonomy.</title>
        <authorList>
            <person name="Pan X."/>
        </authorList>
    </citation>
    <scope>NUCLEOTIDE SEQUENCE</scope>
    <source>
        <strain evidence="3">M0105</strain>
    </source>
</reference>
<evidence type="ECO:0000259" key="2">
    <source>
        <dbReference type="Pfam" id="PF01471"/>
    </source>
</evidence>
<evidence type="ECO:0000313" key="3">
    <source>
        <dbReference type="EMBL" id="MBK0399123.1"/>
    </source>
</evidence>
<dbReference type="AlphaFoldDB" id="A0A8J7M7J4"/>
<dbReference type="InterPro" id="IPR002477">
    <property type="entry name" value="Peptidoglycan-bd-like"/>
</dbReference>
<evidence type="ECO:0000313" key="4">
    <source>
        <dbReference type="Proteomes" id="UP000655420"/>
    </source>
</evidence>
<dbReference type="Proteomes" id="UP000655420">
    <property type="component" value="Unassembled WGS sequence"/>
</dbReference>
<dbReference type="RefSeq" id="WP_200609079.1">
    <property type="nucleotide sequence ID" value="NZ_JAEHHL010000004.1"/>
</dbReference>
<feature type="compositionally biased region" description="Pro residues" evidence="1">
    <location>
        <begin position="144"/>
        <end position="165"/>
    </location>
</feature>
<dbReference type="InterPro" id="IPR036365">
    <property type="entry name" value="PGBD-like_sf"/>
</dbReference>